<proteinExistence type="predicted"/>
<evidence type="ECO:0000313" key="2">
    <source>
        <dbReference type="EMBL" id="OWM75660.1"/>
    </source>
</evidence>
<comment type="caution">
    <text evidence="2">The sequence shown here is derived from an EMBL/GenBank/DDBJ whole genome shotgun (WGS) entry which is preliminary data.</text>
</comment>
<organism evidence="2 3">
    <name type="scientific">Punica granatum</name>
    <name type="common">Pomegranate</name>
    <dbReference type="NCBI Taxonomy" id="22663"/>
    <lineage>
        <taxon>Eukaryota</taxon>
        <taxon>Viridiplantae</taxon>
        <taxon>Streptophyta</taxon>
        <taxon>Embryophyta</taxon>
        <taxon>Tracheophyta</taxon>
        <taxon>Spermatophyta</taxon>
        <taxon>Magnoliopsida</taxon>
        <taxon>eudicotyledons</taxon>
        <taxon>Gunneridae</taxon>
        <taxon>Pentapetalae</taxon>
        <taxon>rosids</taxon>
        <taxon>malvids</taxon>
        <taxon>Myrtales</taxon>
        <taxon>Lythraceae</taxon>
        <taxon>Punica</taxon>
    </lineage>
</organism>
<reference evidence="3" key="1">
    <citation type="journal article" date="2017" name="Plant J.">
        <title>The pomegranate (Punica granatum L.) genome and the genomics of punicalagin biosynthesis.</title>
        <authorList>
            <person name="Qin G."/>
            <person name="Xu C."/>
            <person name="Ming R."/>
            <person name="Tang H."/>
            <person name="Guyot R."/>
            <person name="Kramer E.M."/>
            <person name="Hu Y."/>
            <person name="Yi X."/>
            <person name="Qi Y."/>
            <person name="Xu X."/>
            <person name="Gao Z."/>
            <person name="Pan H."/>
            <person name="Jian J."/>
            <person name="Tian Y."/>
            <person name="Yue Z."/>
            <person name="Xu Y."/>
        </authorList>
    </citation>
    <scope>NUCLEOTIDE SEQUENCE [LARGE SCALE GENOMIC DNA]</scope>
    <source>
        <strain evidence="3">cv. Dabenzi</strain>
    </source>
</reference>
<dbReference type="EMBL" id="MTKT01003240">
    <property type="protein sequence ID" value="OWM75660.1"/>
    <property type="molecule type" value="Genomic_DNA"/>
</dbReference>
<dbReference type="AlphaFoldDB" id="A0A218WTG2"/>
<evidence type="ECO:0008006" key="4">
    <source>
        <dbReference type="Google" id="ProtNLM"/>
    </source>
</evidence>
<feature type="region of interest" description="Disordered" evidence="1">
    <location>
        <begin position="1"/>
        <end position="44"/>
    </location>
</feature>
<evidence type="ECO:0000313" key="3">
    <source>
        <dbReference type="Proteomes" id="UP000197138"/>
    </source>
</evidence>
<evidence type="ECO:0000256" key="1">
    <source>
        <dbReference type="SAM" id="MobiDB-lite"/>
    </source>
</evidence>
<accession>A0A218WTG2</accession>
<name>A0A218WTG2_PUNGR</name>
<gene>
    <name evidence="2" type="ORF">CDL15_Pgr021825</name>
</gene>
<dbReference type="Proteomes" id="UP000197138">
    <property type="component" value="Unassembled WGS sequence"/>
</dbReference>
<sequence>MLGGHQPQLRPNYPFPKAFIPGHTTNDSIKAGDDGVGDEEDKKEKILHREIERQRRKEMNTLYA</sequence>
<protein>
    <recommendedName>
        <fullName evidence="4">BHLH domain-containing protein</fullName>
    </recommendedName>
</protein>